<gene>
    <name evidence="5" type="ORF">FRX94_06160</name>
</gene>
<evidence type="ECO:0000313" key="6">
    <source>
        <dbReference type="Proteomes" id="UP000320791"/>
    </source>
</evidence>
<dbReference type="GO" id="GO:0005886">
    <property type="term" value="C:plasma membrane"/>
    <property type="evidence" value="ECO:0007669"/>
    <property type="project" value="TreeGrafter"/>
</dbReference>
<name>A0A5C5UHS8_9CORY</name>
<protein>
    <submittedName>
        <fullName evidence="5">ABC transporter ATP-binding protein</fullName>
    </submittedName>
</protein>
<dbReference type="AlphaFoldDB" id="A0A5C5UHS8"/>
<dbReference type="InterPro" id="IPR003593">
    <property type="entry name" value="AAA+_ATPase"/>
</dbReference>
<dbReference type="PANTHER" id="PTHR24220">
    <property type="entry name" value="IMPORT ATP-BINDING PROTEIN"/>
    <property type="match status" value="1"/>
</dbReference>
<accession>A0A5C5UHS8</accession>
<dbReference type="GO" id="GO:0016887">
    <property type="term" value="F:ATP hydrolysis activity"/>
    <property type="evidence" value="ECO:0007669"/>
    <property type="project" value="InterPro"/>
</dbReference>
<reference evidence="5 6" key="1">
    <citation type="submission" date="2019-08" db="EMBL/GenBank/DDBJ databases">
        <authorList>
            <person name="Lei W."/>
        </authorList>
    </citation>
    <scope>NUCLEOTIDE SEQUENCE [LARGE SCALE GENOMIC DNA]</scope>
    <source>
        <strain evidence="5 6">CCUG 58627</strain>
    </source>
</reference>
<dbReference type="GO" id="GO:0022857">
    <property type="term" value="F:transmembrane transporter activity"/>
    <property type="evidence" value="ECO:0007669"/>
    <property type="project" value="TreeGrafter"/>
</dbReference>
<proteinExistence type="predicted"/>
<dbReference type="Gene3D" id="3.40.50.300">
    <property type="entry name" value="P-loop containing nucleotide triphosphate hydrolases"/>
    <property type="match status" value="1"/>
</dbReference>
<dbReference type="CDD" id="cd03255">
    <property type="entry name" value="ABC_MJ0796_LolCDE_FtsE"/>
    <property type="match status" value="1"/>
</dbReference>
<dbReference type="InterPro" id="IPR027417">
    <property type="entry name" value="P-loop_NTPase"/>
</dbReference>
<dbReference type="InterPro" id="IPR017911">
    <property type="entry name" value="MacB-like_ATP-bd"/>
</dbReference>
<organism evidence="5 6">
    <name type="scientific">Corynebacterium canis</name>
    <dbReference type="NCBI Taxonomy" id="679663"/>
    <lineage>
        <taxon>Bacteria</taxon>
        <taxon>Bacillati</taxon>
        <taxon>Actinomycetota</taxon>
        <taxon>Actinomycetes</taxon>
        <taxon>Mycobacteriales</taxon>
        <taxon>Corynebacteriaceae</taxon>
        <taxon>Corynebacterium</taxon>
    </lineage>
</organism>
<dbReference type="EMBL" id="VOHM01000011">
    <property type="protein sequence ID" value="TWT25548.1"/>
    <property type="molecule type" value="Genomic_DNA"/>
</dbReference>
<keyword evidence="2" id="KW-0547">Nucleotide-binding</keyword>
<evidence type="ECO:0000256" key="3">
    <source>
        <dbReference type="ARBA" id="ARBA00022840"/>
    </source>
</evidence>
<evidence type="ECO:0000256" key="1">
    <source>
        <dbReference type="ARBA" id="ARBA00022448"/>
    </source>
</evidence>
<dbReference type="InterPro" id="IPR003439">
    <property type="entry name" value="ABC_transporter-like_ATP-bd"/>
</dbReference>
<evidence type="ECO:0000313" key="5">
    <source>
        <dbReference type="EMBL" id="TWT25548.1"/>
    </source>
</evidence>
<dbReference type="InterPro" id="IPR015854">
    <property type="entry name" value="ABC_transpr_LolD-like"/>
</dbReference>
<keyword evidence="1" id="KW-0813">Transport</keyword>
<comment type="caution">
    <text evidence="5">The sequence shown here is derived from an EMBL/GenBank/DDBJ whole genome shotgun (WGS) entry which is preliminary data.</text>
</comment>
<dbReference type="PROSITE" id="PS50893">
    <property type="entry name" value="ABC_TRANSPORTER_2"/>
    <property type="match status" value="1"/>
</dbReference>
<dbReference type="SUPFAM" id="SSF52540">
    <property type="entry name" value="P-loop containing nucleoside triphosphate hydrolases"/>
    <property type="match status" value="1"/>
</dbReference>
<dbReference type="SMART" id="SM00382">
    <property type="entry name" value="AAA"/>
    <property type="match status" value="1"/>
</dbReference>
<keyword evidence="3 5" id="KW-0067">ATP-binding</keyword>
<sequence length="208" mass="22399">MLTVNDLSKSFGNYTVFSGLDFQCVPGTVTTLTGSSGSGKSTLLNCLGGLIQPSAGSITVAGKEITQLGSRGLLKFRRNTVGYLFQDYALVPDKTVYNNVALAMGWFRPRKNLIDEALNTVGLSRYGNRPVFELSGGEQQRVALTRLLLKRPPLILADEPTGALDEANSIVVLNHLKQMTIDGATVIVATHDPLVMSYADQNIALTHT</sequence>
<feature type="domain" description="ABC transporter" evidence="4">
    <location>
        <begin position="2"/>
        <end position="208"/>
    </location>
</feature>
<evidence type="ECO:0000259" key="4">
    <source>
        <dbReference type="PROSITE" id="PS50893"/>
    </source>
</evidence>
<dbReference type="OrthoDB" id="4425833at2"/>
<dbReference type="Pfam" id="PF00005">
    <property type="entry name" value="ABC_tran"/>
    <property type="match status" value="1"/>
</dbReference>
<dbReference type="GO" id="GO:0005524">
    <property type="term" value="F:ATP binding"/>
    <property type="evidence" value="ECO:0007669"/>
    <property type="project" value="UniProtKB-KW"/>
</dbReference>
<evidence type="ECO:0000256" key="2">
    <source>
        <dbReference type="ARBA" id="ARBA00022741"/>
    </source>
</evidence>
<keyword evidence="6" id="KW-1185">Reference proteome</keyword>
<dbReference type="Proteomes" id="UP000320791">
    <property type="component" value="Unassembled WGS sequence"/>
</dbReference>